<dbReference type="EMBL" id="VCAZ01000240">
    <property type="protein sequence ID" value="TTM35983.1"/>
    <property type="molecule type" value="Genomic_DNA"/>
</dbReference>
<comment type="caution">
    <text evidence="3">The sequence shown here is derived from an EMBL/GenBank/DDBJ whole genome shotgun (WGS) entry which is preliminary data.</text>
</comment>
<proteinExistence type="predicted"/>
<sequence>MAPMTTQLILAVLLIFFNSAKPSPLFTEDRNTGELTDESSHGLQSETDRNEQRVTELTFYCDTESLIIGVSPTQYNLVYLLRDDGTKIFVSHLLKKCSHVELQSASLIRIFYRGCSFLKWLGQEKQYTVKLGWSHLNKNTIQTQTCPLATSGPVQLPDVKCKGPTMTVKLAAKELQVAKFINLDASSLQETILIEGDGLTQWTDGEQLVVQVENPMMEDHTVLWLQYFDKLDQLNMAKMFCTKYHDKHLTKRGVDTYDTLIKLDEPLFNTDSHKISPRLMIFNGRCTITNVHSVSYS</sequence>
<evidence type="ECO:0000256" key="1">
    <source>
        <dbReference type="SAM" id="MobiDB-lite"/>
    </source>
</evidence>
<evidence type="ECO:0000313" key="3">
    <source>
        <dbReference type="EMBL" id="TTM35983.1"/>
    </source>
</evidence>
<feature type="region of interest" description="Disordered" evidence="1">
    <location>
        <begin position="28"/>
        <end position="50"/>
    </location>
</feature>
<name>A0A556VCT8_BAGYA</name>
<dbReference type="AlphaFoldDB" id="A0A556VCT8"/>
<reference evidence="3 4" key="1">
    <citation type="journal article" date="2019" name="Genome Biol. Evol.">
        <title>Whole-Genome Sequencing of the Giant Devil Catfish, Bagarius yarrelli.</title>
        <authorList>
            <person name="Jiang W."/>
            <person name="Lv Y."/>
            <person name="Cheng L."/>
            <person name="Yang K."/>
            <person name="Chao B."/>
            <person name="Wang X."/>
            <person name="Li Y."/>
            <person name="Pan X."/>
            <person name="You X."/>
            <person name="Zhang Y."/>
            <person name="Yang J."/>
            <person name="Li J."/>
            <person name="Zhang X."/>
            <person name="Liu S."/>
            <person name="Sun C."/>
            <person name="Yang J."/>
            <person name="Shi Q."/>
        </authorList>
    </citation>
    <scope>NUCLEOTIDE SEQUENCE [LARGE SCALE GENOMIC DNA]</scope>
    <source>
        <strain evidence="3">JWS20170419001</strain>
        <tissue evidence="3">Muscle</tissue>
    </source>
</reference>
<feature type="chain" id="PRO_5021747262" evidence="2">
    <location>
        <begin position="23"/>
        <end position="297"/>
    </location>
</feature>
<evidence type="ECO:0000313" key="4">
    <source>
        <dbReference type="Proteomes" id="UP000319801"/>
    </source>
</evidence>
<dbReference type="Proteomes" id="UP000319801">
    <property type="component" value="Unassembled WGS sequence"/>
</dbReference>
<feature type="signal peptide" evidence="2">
    <location>
        <begin position="1"/>
        <end position="22"/>
    </location>
</feature>
<protein>
    <submittedName>
        <fullName evidence="3">Uncharacterized protein</fullName>
    </submittedName>
</protein>
<organism evidence="3 4">
    <name type="scientific">Bagarius yarrelli</name>
    <name type="common">Goonch</name>
    <name type="synonym">Bagrus yarrelli</name>
    <dbReference type="NCBI Taxonomy" id="175774"/>
    <lineage>
        <taxon>Eukaryota</taxon>
        <taxon>Metazoa</taxon>
        <taxon>Chordata</taxon>
        <taxon>Craniata</taxon>
        <taxon>Vertebrata</taxon>
        <taxon>Euteleostomi</taxon>
        <taxon>Actinopterygii</taxon>
        <taxon>Neopterygii</taxon>
        <taxon>Teleostei</taxon>
        <taxon>Ostariophysi</taxon>
        <taxon>Siluriformes</taxon>
        <taxon>Sisoridae</taxon>
        <taxon>Sisorinae</taxon>
        <taxon>Bagarius</taxon>
    </lineage>
</organism>
<dbReference type="OrthoDB" id="8959015at2759"/>
<evidence type="ECO:0000256" key="2">
    <source>
        <dbReference type="SAM" id="SignalP"/>
    </source>
</evidence>
<gene>
    <name evidence="3" type="ORF">Baya_15845</name>
</gene>
<keyword evidence="4" id="KW-1185">Reference proteome</keyword>
<keyword evidence="2" id="KW-0732">Signal</keyword>
<accession>A0A556VCT8</accession>